<keyword evidence="3" id="KW-0812">Transmembrane</keyword>
<evidence type="ECO:0000259" key="5">
    <source>
        <dbReference type="PROSITE" id="PS51779"/>
    </source>
</evidence>
<evidence type="ECO:0000256" key="1">
    <source>
        <dbReference type="ARBA" id="ARBA00004370"/>
    </source>
</evidence>
<dbReference type="PANTHER" id="PTHR12815:SF18">
    <property type="entry name" value="SORTING AND ASSEMBLY MACHINERY COMPONENT 50 HOMOLOG"/>
    <property type="match status" value="1"/>
</dbReference>
<dbReference type="InterPro" id="IPR010827">
    <property type="entry name" value="BamA/TamA_POTRA"/>
</dbReference>
<dbReference type="InterPro" id="IPR034746">
    <property type="entry name" value="POTRA"/>
</dbReference>
<evidence type="ECO:0000256" key="2">
    <source>
        <dbReference type="ARBA" id="ARBA00022452"/>
    </source>
</evidence>
<proteinExistence type="predicted"/>
<dbReference type="Pfam" id="PF01103">
    <property type="entry name" value="Omp85"/>
    <property type="match status" value="1"/>
</dbReference>
<accession>A0A381N2R8</accession>
<dbReference type="InterPro" id="IPR000184">
    <property type="entry name" value="Bac_surfAg_D15"/>
</dbReference>
<feature type="domain" description="POTRA" evidence="5">
    <location>
        <begin position="110"/>
        <end position="185"/>
    </location>
</feature>
<dbReference type="EMBL" id="UINC01000087">
    <property type="protein sequence ID" value="SUZ48805.1"/>
    <property type="molecule type" value="Genomic_DNA"/>
</dbReference>
<name>A0A381N2R8_9ZZZZ</name>
<evidence type="ECO:0000313" key="6">
    <source>
        <dbReference type="EMBL" id="SUZ48805.1"/>
    </source>
</evidence>
<gene>
    <name evidence="6" type="ORF">METZ01_LOCUS1659</name>
</gene>
<dbReference type="Gene3D" id="2.40.160.50">
    <property type="entry name" value="membrane protein fhac: a member of the omp85/tpsb transporter family"/>
    <property type="match status" value="1"/>
</dbReference>
<dbReference type="Gene3D" id="3.10.20.310">
    <property type="entry name" value="membrane protein fhac"/>
    <property type="match status" value="3"/>
</dbReference>
<dbReference type="Pfam" id="PF07244">
    <property type="entry name" value="POTRA"/>
    <property type="match status" value="2"/>
</dbReference>
<dbReference type="PROSITE" id="PS51779">
    <property type="entry name" value="POTRA"/>
    <property type="match status" value="1"/>
</dbReference>
<evidence type="ECO:0000256" key="3">
    <source>
        <dbReference type="ARBA" id="ARBA00022692"/>
    </source>
</evidence>
<evidence type="ECO:0000256" key="4">
    <source>
        <dbReference type="ARBA" id="ARBA00023136"/>
    </source>
</evidence>
<dbReference type="AlphaFoldDB" id="A0A381N2R8"/>
<keyword evidence="4" id="KW-0472">Membrane</keyword>
<protein>
    <recommendedName>
        <fullName evidence="5">POTRA domain-containing protein</fullName>
    </recommendedName>
</protein>
<comment type="subcellular location">
    <subcellularLocation>
        <location evidence="1">Membrane</location>
    </subcellularLocation>
</comment>
<reference evidence="6" key="1">
    <citation type="submission" date="2018-05" db="EMBL/GenBank/DDBJ databases">
        <authorList>
            <person name="Lanie J.A."/>
            <person name="Ng W.-L."/>
            <person name="Kazmierczak K.M."/>
            <person name="Andrzejewski T.M."/>
            <person name="Davidsen T.M."/>
            <person name="Wayne K.J."/>
            <person name="Tettelin H."/>
            <person name="Glass J.I."/>
            <person name="Rusch D."/>
            <person name="Podicherti R."/>
            <person name="Tsui H.-C.T."/>
            <person name="Winkler M.E."/>
        </authorList>
    </citation>
    <scope>NUCLEOTIDE SEQUENCE</scope>
</reference>
<dbReference type="GO" id="GO:0019867">
    <property type="term" value="C:outer membrane"/>
    <property type="evidence" value="ECO:0007669"/>
    <property type="project" value="InterPro"/>
</dbReference>
<sequence length="621" mass="71255">MIHYIKVVVCLLACLGGVYPQSDPVVIRSLVLEGNEHVSINEVLFIIRQRPPKFFFRHPKFDPRLLKLDALTLKSFYHSKGFLDVEVEESYSVEDIYADIVYTIDEGKQYYLSKVDVIGNSLIPDERIKEILGLHISKPYNPVGINDNIYLLENEYHRMGKLFLSVTVQDAITDSIKVTVNIDEGKYIYIQKTFLEKIGSIDSSLIWRELTYSEGDLYSKPDMDNTSRKLREMGVFSMANMIPVKVADSDSLVNMVIEFRRYKQREWNSTGGYDPIRFAEGAEPLPALSGTIEWRNRSFFNTPTQLSTKLMGGIPFEFWNQLISSPEFFIHYDIALTSNWILGIRLPSKLNLFYKRFKLEEQTEISERYGLELTQKVRIVEHSFLKSEFVWQSFRGQSLDFLSDQPQKNVEQRSIAVLVDRDKRDDPLFTRKGYYISGKLKSAGYVLGGERDYVKADLTFQAYVPLGRKSVLAGRVKSGRIWGWHYSDDVAMEKFYLGGSTSMRGWDFPLQLGTDSNKYLFKFKAVTTGNIITYFPIGELIRLMTNIEYRFPVYKSVGLTFFVDGAILSSNMNEVVLSDFLWDGGIGITIDTPLGPARLDYAVQFDDPQTGKIQLGVQSLF</sequence>
<keyword evidence="2" id="KW-1134">Transmembrane beta strand</keyword>
<dbReference type="InterPro" id="IPR039910">
    <property type="entry name" value="D15-like"/>
</dbReference>
<organism evidence="6">
    <name type="scientific">marine metagenome</name>
    <dbReference type="NCBI Taxonomy" id="408172"/>
    <lineage>
        <taxon>unclassified sequences</taxon>
        <taxon>metagenomes</taxon>
        <taxon>ecological metagenomes</taxon>
    </lineage>
</organism>
<dbReference type="PANTHER" id="PTHR12815">
    <property type="entry name" value="SORTING AND ASSEMBLY MACHINERY SAMM50 PROTEIN FAMILY MEMBER"/>
    <property type="match status" value="1"/>
</dbReference>